<keyword evidence="2" id="KW-0004">4Fe-4S</keyword>
<dbReference type="InterPro" id="IPR050954">
    <property type="entry name" value="ET_IronSulfur_Cluster-Binding"/>
</dbReference>
<evidence type="ECO:0000256" key="7">
    <source>
        <dbReference type="ARBA" id="ARBA00023014"/>
    </source>
</evidence>
<evidence type="ECO:0000256" key="5">
    <source>
        <dbReference type="ARBA" id="ARBA00022982"/>
    </source>
</evidence>
<keyword evidence="10" id="KW-1185">Reference proteome</keyword>
<evidence type="ECO:0000313" key="10">
    <source>
        <dbReference type="Proteomes" id="UP001320544"/>
    </source>
</evidence>
<dbReference type="Proteomes" id="UP001320544">
    <property type="component" value="Chromosome"/>
</dbReference>
<feature type="domain" description="4Fe-4S ferredoxin-type" evidence="8">
    <location>
        <begin position="13"/>
        <end position="41"/>
    </location>
</feature>
<evidence type="ECO:0000256" key="4">
    <source>
        <dbReference type="ARBA" id="ARBA00022737"/>
    </source>
</evidence>
<keyword evidence="7" id="KW-0411">Iron-sulfur</keyword>
<protein>
    <submittedName>
        <fullName evidence="9">Oxidoreductase</fullName>
    </submittedName>
</protein>
<name>A0ABN6MEJ0_9ACTN</name>
<evidence type="ECO:0000256" key="3">
    <source>
        <dbReference type="ARBA" id="ARBA00022723"/>
    </source>
</evidence>
<keyword evidence="5" id="KW-0249">Electron transport</keyword>
<gene>
    <name evidence="9" type="ORF">CE91St30_10020</name>
</gene>
<dbReference type="SUPFAM" id="SSF54862">
    <property type="entry name" value="4Fe-4S ferredoxins"/>
    <property type="match status" value="1"/>
</dbReference>
<dbReference type="PROSITE" id="PS51379">
    <property type="entry name" value="4FE4S_FER_2"/>
    <property type="match status" value="1"/>
</dbReference>
<dbReference type="Gene3D" id="3.30.70.20">
    <property type="match status" value="1"/>
</dbReference>
<evidence type="ECO:0000313" key="9">
    <source>
        <dbReference type="EMBL" id="BDE95669.1"/>
    </source>
</evidence>
<dbReference type="EMBL" id="AP025564">
    <property type="protein sequence ID" value="BDE95669.1"/>
    <property type="molecule type" value="Genomic_DNA"/>
</dbReference>
<dbReference type="PANTHER" id="PTHR43177:SF5">
    <property type="entry name" value="ANAEROBIC DIMETHYL SULFOXIDE REDUCTASE CHAIN B-RELATED"/>
    <property type="match status" value="1"/>
</dbReference>
<dbReference type="PANTHER" id="PTHR43177">
    <property type="entry name" value="PROTEIN NRFC"/>
    <property type="match status" value="1"/>
</dbReference>
<keyword evidence="3" id="KW-0479">Metal-binding</keyword>
<dbReference type="InterPro" id="IPR017896">
    <property type="entry name" value="4Fe4S_Fe-S-bd"/>
</dbReference>
<accession>A0ABN6MEJ0</accession>
<evidence type="ECO:0000256" key="6">
    <source>
        <dbReference type="ARBA" id="ARBA00023004"/>
    </source>
</evidence>
<reference evidence="9 10" key="1">
    <citation type="submission" date="2022-01" db="EMBL/GenBank/DDBJ databases">
        <title>Novel bile acid biosynthetic pathways are enriched in the microbiome of centenarians.</title>
        <authorList>
            <person name="Sato Y."/>
            <person name="Atarashi K."/>
            <person name="Plichta R.D."/>
            <person name="Arai Y."/>
            <person name="Sasajima S."/>
            <person name="Kearney M.S."/>
            <person name="Suda W."/>
            <person name="Takeshita K."/>
            <person name="Sasaki T."/>
            <person name="Okamoto S."/>
            <person name="Skelly N.A."/>
            <person name="Okamura Y."/>
            <person name="Vlamakis H."/>
            <person name="Li Y."/>
            <person name="Tanoue T."/>
            <person name="Takei H."/>
            <person name="Nittono H."/>
            <person name="Narushima S."/>
            <person name="Irie J."/>
            <person name="Itoh H."/>
            <person name="Moriya K."/>
            <person name="Sugiura Y."/>
            <person name="Suematsu M."/>
            <person name="Moritoki N."/>
            <person name="Shibata S."/>
            <person name="Littman R.D."/>
            <person name="Fischbach A.M."/>
            <person name="Uwamino Y."/>
            <person name="Inoue T."/>
            <person name="Honda A."/>
            <person name="Hattori M."/>
            <person name="Murai T."/>
            <person name="Xavier J.R."/>
            <person name="Hirose N."/>
            <person name="Honda K."/>
        </authorList>
    </citation>
    <scope>NUCLEOTIDE SEQUENCE [LARGE SCALE GENOMIC DNA]</scope>
    <source>
        <strain evidence="9 10">CE91-St30</strain>
    </source>
</reference>
<proteinExistence type="predicted"/>
<evidence type="ECO:0000256" key="1">
    <source>
        <dbReference type="ARBA" id="ARBA00022448"/>
    </source>
</evidence>
<evidence type="ECO:0000256" key="2">
    <source>
        <dbReference type="ARBA" id="ARBA00022485"/>
    </source>
</evidence>
<keyword evidence="4" id="KW-0677">Repeat</keyword>
<organism evidence="9 10">
    <name type="scientific">Raoultibacter timonensis</name>
    <dbReference type="NCBI Taxonomy" id="1907662"/>
    <lineage>
        <taxon>Bacteria</taxon>
        <taxon>Bacillati</taxon>
        <taxon>Actinomycetota</taxon>
        <taxon>Coriobacteriia</taxon>
        <taxon>Eggerthellales</taxon>
        <taxon>Eggerthellaceae</taxon>
        <taxon>Raoultibacter</taxon>
    </lineage>
</organism>
<sequence>MEMTTPDSKANEYGILIDYEYCTNCHTCEVACKKVLDLPVGQYGIKVLEDGPRKNTLGKWEWTYLPLPTDLCDLCAERTAEGRLPSCVHHCQSGIMYYGTLEELAAKLAEKPKMVLFSK</sequence>
<evidence type="ECO:0000259" key="8">
    <source>
        <dbReference type="PROSITE" id="PS51379"/>
    </source>
</evidence>
<keyword evidence="1" id="KW-0813">Transport</keyword>
<keyword evidence="6" id="KW-0408">Iron</keyword>
<dbReference type="Pfam" id="PF13247">
    <property type="entry name" value="Fer4_11"/>
    <property type="match status" value="1"/>
</dbReference>